<dbReference type="PANTHER" id="PTHR43537">
    <property type="entry name" value="TRANSCRIPTIONAL REGULATOR, GNTR FAMILY"/>
    <property type="match status" value="1"/>
</dbReference>
<dbReference type="PRINTS" id="PR00035">
    <property type="entry name" value="HTHGNTR"/>
</dbReference>
<gene>
    <name evidence="5" type="ORF">DLJ53_31600</name>
</gene>
<dbReference type="SMART" id="SM00895">
    <property type="entry name" value="FCD"/>
    <property type="match status" value="1"/>
</dbReference>
<keyword evidence="3" id="KW-0804">Transcription</keyword>
<dbReference type="InterPro" id="IPR008920">
    <property type="entry name" value="TF_FadR/GntR_C"/>
</dbReference>
<accession>A0A8B2NE00</accession>
<dbReference type="Gene3D" id="1.10.10.10">
    <property type="entry name" value="Winged helix-like DNA-binding domain superfamily/Winged helix DNA-binding domain"/>
    <property type="match status" value="1"/>
</dbReference>
<proteinExistence type="predicted"/>
<dbReference type="InterPro" id="IPR011711">
    <property type="entry name" value="GntR_C"/>
</dbReference>
<evidence type="ECO:0000259" key="4">
    <source>
        <dbReference type="PROSITE" id="PS50949"/>
    </source>
</evidence>
<reference evidence="5 6" key="1">
    <citation type="submission" date="2018-05" db="EMBL/GenBank/DDBJ databases">
        <title>Acuticoccus sediminis sp. nov., isolated from deep-sea sediment of Indian Ocean.</title>
        <authorList>
            <person name="Liu X."/>
            <person name="Lai Q."/>
            <person name="Du Y."/>
            <person name="Sun F."/>
            <person name="Zhang X."/>
            <person name="Wang S."/>
            <person name="Shao Z."/>
        </authorList>
    </citation>
    <scope>NUCLEOTIDE SEQUENCE [LARGE SCALE GENOMIC DNA]</scope>
    <source>
        <strain evidence="5 6">PTG4-2</strain>
    </source>
</reference>
<evidence type="ECO:0000313" key="5">
    <source>
        <dbReference type="EMBL" id="RAH96809.1"/>
    </source>
</evidence>
<dbReference type="EMBL" id="QHHQ01000011">
    <property type="protein sequence ID" value="RAH96809.1"/>
    <property type="molecule type" value="Genomic_DNA"/>
</dbReference>
<name>A0A8B2NE00_9HYPH</name>
<dbReference type="InterPro" id="IPR036390">
    <property type="entry name" value="WH_DNA-bd_sf"/>
</dbReference>
<dbReference type="SUPFAM" id="SSF48008">
    <property type="entry name" value="GntR ligand-binding domain-like"/>
    <property type="match status" value="1"/>
</dbReference>
<organism evidence="5 6">
    <name type="scientific">Acuticoccus sediminis</name>
    <dbReference type="NCBI Taxonomy" id="2184697"/>
    <lineage>
        <taxon>Bacteria</taxon>
        <taxon>Pseudomonadati</taxon>
        <taxon>Pseudomonadota</taxon>
        <taxon>Alphaproteobacteria</taxon>
        <taxon>Hyphomicrobiales</taxon>
        <taxon>Amorphaceae</taxon>
        <taxon>Acuticoccus</taxon>
    </lineage>
</organism>
<dbReference type="CDD" id="cd07377">
    <property type="entry name" value="WHTH_GntR"/>
    <property type="match status" value="1"/>
</dbReference>
<dbReference type="SUPFAM" id="SSF46785">
    <property type="entry name" value="Winged helix' DNA-binding domain"/>
    <property type="match status" value="1"/>
</dbReference>
<dbReference type="PROSITE" id="PS50949">
    <property type="entry name" value="HTH_GNTR"/>
    <property type="match status" value="1"/>
</dbReference>
<dbReference type="SMART" id="SM00345">
    <property type="entry name" value="HTH_GNTR"/>
    <property type="match status" value="1"/>
</dbReference>
<evidence type="ECO:0000313" key="6">
    <source>
        <dbReference type="Proteomes" id="UP000249590"/>
    </source>
</evidence>
<dbReference type="InterPro" id="IPR000485">
    <property type="entry name" value="AsnC-type_HTH_dom"/>
</dbReference>
<dbReference type="Gene3D" id="1.20.120.530">
    <property type="entry name" value="GntR ligand-binding domain-like"/>
    <property type="match status" value="1"/>
</dbReference>
<dbReference type="GO" id="GO:0043565">
    <property type="term" value="F:sequence-specific DNA binding"/>
    <property type="evidence" value="ECO:0007669"/>
    <property type="project" value="InterPro"/>
</dbReference>
<dbReference type="Pfam" id="PF07729">
    <property type="entry name" value="FCD"/>
    <property type="match status" value="1"/>
</dbReference>
<keyword evidence="6" id="KW-1185">Reference proteome</keyword>
<dbReference type="AlphaFoldDB" id="A0A8B2NE00"/>
<evidence type="ECO:0000256" key="1">
    <source>
        <dbReference type="ARBA" id="ARBA00023015"/>
    </source>
</evidence>
<evidence type="ECO:0000256" key="2">
    <source>
        <dbReference type="ARBA" id="ARBA00023125"/>
    </source>
</evidence>
<dbReference type="Proteomes" id="UP000249590">
    <property type="component" value="Unassembled WGS sequence"/>
</dbReference>
<dbReference type="GO" id="GO:0003700">
    <property type="term" value="F:DNA-binding transcription factor activity"/>
    <property type="evidence" value="ECO:0007669"/>
    <property type="project" value="InterPro"/>
</dbReference>
<keyword evidence="1" id="KW-0805">Transcription regulation</keyword>
<dbReference type="PRINTS" id="PR00033">
    <property type="entry name" value="HTHASNC"/>
</dbReference>
<dbReference type="OrthoDB" id="7620579at2"/>
<keyword evidence="2" id="KW-0238">DNA-binding</keyword>
<dbReference type="InterPro" id="IPR000524">
    <property type="entry name" value="Tscrpt_reg_HTH_GntR"/>
</dbReference>
<comment type="caution">
    <text evidence="5">The sequence shown here is derived from an EMBL/GenBank/DDBJ whole genome shotgun (WGS) entry which is preliminary data.</text>
</comment>
<dbReference type="InterPro" id="IPR036388">
    <property type="entry name" value="WH-like_DNA-bd_sf"/>
</dbReference>
<protein>
    <submittedName>
        <fullName evidence="5">GntR family transcriptional regulator</fullName>
    </submittedName>
</protein>
<feature type="domain" description="HTH gntR-type" evidence="4">
    <location>
        <begin position="11"/>
        <end position="78"/>
    </location>
</feature>
<sequence>MRGFSMDETVSTFVSRAYDELRRMAVGYKIRPGERLNEGELAKQFGISRTPVREALNRLTTEGFLRFVPGKGFFCRELDPKEVFDLYQLRKAIEVGAVKLSIDNASDADIDALLQFLDETGPDPGDRTTDELVRLDEYFHEQLMRLSGNERMLDVLCNVNARIQFVRWTDMDHGRRPTTQREHRDILMHLRDRDEVACIAALERHIDRRQDQITAAIREGIAQIYLNNTR</sequence>
<dbReference type="PANTHER" id="PTHR43537:SF45">
    <property type="entry name" value="GNTR FAMILY REGULATORY PROTEIN"/>
    <property type="match status" value="1"/>
</dbReference>
<dbReference type="Pfam" id="PF00392">
    <property type="entry name" value="GntR"/>
    <property type="match status" value="1"/>
</dbReference>
<evidence type="ECO:0000256" key="3">
    <source>
        <dbReference type="ARBA" id="ARBA00023163"/>
    </source>
</evidence>